<dbReference type="EMBL" id="AP021875">
    <property type="protein sequence ID" value="BBO73956.1"/>
    <property type="molecule type" value="Genomic_DNA"/>
</dbReference>
<accession>A0A5K7YX79</accession>
<evidence type="ECO:0000256" key="2">
    <source>
        <dbReference type="ARBA" id="ARBA00023136"/>
    </source>
</evidence>
<evidence type="ECO:0000313" key="6">
    <source>
        <dbReference type="EMBL" id="BBO73956.1"/>
    </source>
</evidence>
<dbReference type="Gene3D" id="3.30.1330.60">
    <property type="entry name" value="OmpA-like domain"/>
    <property type="match status" value="1"/>
</dbReference>
<dbReference type="CDD" id="cd07185">
    <property type="entry name" value="OmpA_C-like"/>
    <property type="match status" value="1"/>
</dbReference>
<dbReference type="InterPro" id="IPR036737">
    <property type="entry name" value="OmpA-like_sf"/>
</dbReference>
<dbReference type="GO" id="GO:0009279">
    <property type="term" value="C:cell outer membrane"/>
    <property type="evidence" value="ECO:0007669"/>
    <property type="project" value="UniProtKB-SubCell"/>
</dbReference>
<dbReference type="PANTHER" id="PTHR30329">
    <property type="entry name" value="STATOR ELEMENT OF FLAGELLAR MOTOR COMPLEX"/>
    <property type="match status" value="1"/>
</dbReference>
<dbReference type="PROSITE" id="PS51123">
    <property type="entry name" value="OMPA_2"/>
    <property type="match status" value="1"/>
</dbReference>
<dbReference type="PRINTS" id="PR01021">
    <property type="entry name" value="OMPADOMAIN"/>
</dbReference>
<evidence type="ECO:0000256" key="3">
    <source>
        <dbReference type="ARBA" id="ARBA00023237"/>
    </source>
</evidence>
<keyword evidence="7" id="KW-1185">Reference proteome</keyword>
<evidence type="ECO:0000313" key="7">
    <source>
        <dbReference type="Proteomes" id="UP000427769"/>
    </source>
</evidence>
<evidence type="ECO:0000259" key="5">
    <source>
        <dbReference type="PROSITE" id="PS51123"/>
    </source>
</evidence>
<evidence type="ECO:0000256" key="4">
    <source>
        <dbReference type="PROSITE-ProRule" id="PRU00473"/>
    </source>
</evidence>
<dbReference type="InterPro" id="IPR006664">
    <property type="entry name" value="OMP_bac"/>
</dbReference>
<feature type="domain" description="OmpA-like" evidence="5">
    <location>
        <begin position="85"/>
        <end position="202"/>
    </location>
</feature>
<reference evidence="6 7" key="1">
    <citation type="submission" date="2019-11" db="EMBL/GenBank/DDBJ databases">
        <title>Comparative genomics of hydrocarbon-degrading Desulfosarcina strains.</title>
        <authorList>
            <person name="Watanabe M."/>
            <person name="Kojima H."/>
            <person name="Fukui M."/>
        </authorList>
    </citation>
    <scope>NUCLEOTIDE SEQUENCE [LARGE SCALE GENOMIC DNA]</scope>
    <source>
        <strain evidence="6 7">PP31</strain>
    </source>
</reference>
<keyword evidence="2 4" id="KW-0472">Membrane</keyword>
<dbReference type="PANTHER" id="PTHR30329:SF21">
    <property type="entry name" value="LIPOPROTEIN YIAD-RELATED"/>
    <property type="match status" value="1"/>
</dbReference>
<name>A0A5K7YX79_9BACT</name>
<organism evidence="6 7">
    <name type="scientific">Desulfosarcina widdelii</name>
    <dbReference type="NCBI Taxonomy" id="947919"/>
    <lineage>
        <taxon>Bacteria</taxon>
        <taxon>Pseudomonadati</taxon>
        <taxon>Thermodesulfobacteriota</taxon>
        <taxon>Desulfobacteria</taxon>
        <taxon>Desulfobacterales</taxon>
        <taxon>Desulfosarcinaceae</taxon>
        <taxon>Desulfosarcina</taxon>
    </lineage>
</organism>
<evidence type="ECO:0000256" key="1">
    <source>
        <dbReference type="ARBA" id="ARBA00004442"/>
    </source>
</evidence>
<keyword evidence="3" id="KW-0998">Cell outer membrane</keyword>
<dbReference type="KEGG" id="dwd:DSCW_13730"/>
<dbReference type="RefSeq" id="WP_170302172.1">
    <property type="nucleotide sequence ID" value="NZ_AP021875.1"/>
</dbReference>
<dbReference type="Proteomes" id="UP000427769">
    <property type="component" value="Chromosome"/>
</dbReference>
<protein>
    <recommendedName>
        <fullName evidence="5">OmpA-like domain-containing protein</fullName>
    </recommendedName>
</protein>
<dbReference type="InterPro" id="IPR050330">
    <property type="entry name" value="Bact_OuterMem_StrucFunc"/>
</dbReference>
<proteinExistence type="predicted"/>
<dbReference type="SUPFAM" id="SSF103088">
    <property type="entry name" value="OmpA-like"/>
    <property type="match status" value="1"/>
</dbReference>
<sequence length="206" mass="22969">MIFCTFFAAIFFAGCSPTKSVVVLLPDAEGRVGDLRVCSSEGEIELDKAYQSVMFDPQSKPGPSAFSMQKQEFVNRFGDALAAEPEMHSRIDFFTLYYQTDSVELTSDSIRSMDAVIVSLKQADILGIYVVGHADRLGSKRYNRKLSRKRAVAMKDLLVAGGISSDRILVSFLGETDPQIETDDEVEEPLNRRVRIVVKRQIKTSD</sequence>
<dbReference type="AlphaFoldDB" id="A0A5K7YX79"/>
<dbReference type="InterPro" id="IPR006665">
    <property type="entry name" value="OmpA-like"/>
</dbReference>
<comment type="subcellular location">
    <subcellularLocation>
        <location evidence="1">Cell outer membrane</location>
    </subcellularLocation>
</comment>
<gene>
    <name evidence="6" type="ORF">DSCW_13730</name>
</gene>
<dbReference type="Pfam" id="PF00691">
    <property type="entry name" value="OmpA"/>
    <property type="match status" value="1"/>
</dbReference>